<keyword evidence="1" id="KW-0812">Transmembrane</keyword>
<protein>
    <recommendedName>
        <fullName evidence="4">Holin of 3TMs, for gene-transfer release</fullName>
    </recommendedName>
</protein>
<evidence type="ECO:0000313" key="3">
    <source>
        <dbReference type="Proteomes" id="UP001189616"/>
    </source>
</evidence>
<keyword evidence="1" id="KW-1133">Transmembrane helix</keyword>
<evidence type="ECO:0008006" key="4">
    <source>
        <dbReference type="Google" id="ProtNLM"/>
    </source>
</evidence>
<organism evidence="2 3">
    <name type="scientific">Ralstonia condita</name>
    <dbReference type="NCBI Taxonomy" id="3058600"/>
    <lineage>
        <taxon>Bacteria</taxon>
        <taxon>Pseudomonadati</taxon>
        <taxon>Pseudomonadota</taxon>
        <taxon>Betaproteobacteria</taxon>
        <taxon>Burkholderiales</taxon>
        <taxon>Burkholderiaceae</taxon>
        <taxon>Ralstonia</taxon>
    </lineage>
</organism>
<sequence length="174" mass="18408">MEWKDLAADVAKAAPILGGLLGGPAGAAVGGLIASALGTGNDPAQISAALATNPDAFIKLKQIESEQSVRLRELAVTAESNRLQAETAQLSTVNTSIQAETKADHWPTYAWRPFIGFITGFMVFGDYFILPLAKIPVPSVPESVWIMLGSILGVASFWRGKMQADPNVKTDARG</sequence>
<dbReference type="Pfam" id="PF11351">
    <property type="entry name" value="GTA_holin_3TM"/>
    <property type="match status" value="1"/>
</dbReference>
<name>A0ABM9J0T0_9RALS</name>
<dbReference type="InterPro" id="IPR021497">
    <property type="entry name" value="GTA_holin_3TM"/>
</dbReference>
<evidence type="ECO:0000313" key="2">
    <source>
        <dbReference type="EMBL" id="CAJ0778681.1"/>
    </source>
</evidence>
<dbReference type="Proteomes" id="UP001189616">
    <property type="component" value="Unassembled WGS sequence"/>
</dbReference>
<evidence type="ECO:0000256" key="1">
    <source>
        <dbReference type="SAM" id="Phobius"/>
    </source>
</evidence>
<dbReference type="EMBL" id="CATYWO010000001">
    <property type="protein sequence ID" value="CAJ0778681.1"/>
    <property type="molecule type" value="Genomic_DNA"/>
</dbReference>
<keyword evidence="1" id="KW-0472">Membrane</keyword>
<feature type="transmembrane region" description="Helical" evidence="1">
    <location>
        <begin position="142"/>
        <end position="160"/>
    </location>
</feature>
<keyword evidence="3" id="KW-1185">Reference proteome</keyword>
<gene>
    <name evidence="2" type="ORF">LMG7141_00786</name>
</gene>
<comment type="caution">
    <text evidence="2">The sequence shown here is derived from an EMBL/GenBank/DDBJ whole genome shotgun (WGS) entry which is preliminary data.</text>
</comment>
<reference evidence="2 3" key="1">
    <citation type="submission" date="2023-07" db="EMBL/GenBank/DDBJ databases">
        <authorList>
            <person name="Peeters C."/>
        </authorList>
    </citation>
    <scope>NUCLEOTIDE SEQUENCE [LARGE SCALE GENOMIC DNA]</scope>
    <source>
        <strain evidence="2 3">LMG 7141</strain>
    </source>
</reference>
<feature type="transmembrane region" description="Helical" evidence="1">
    <location>
        <begin position="109"/>
        <end position="130"/>
    </location>
</feature>
<dbReference type="RefSeq" id="WP_316655422.1">
    <property type="nucleotide sequence ID" value="NZ_CATYWO010000001.1"/>
</dbReference>
<proteinExistence type="predicted"/>
<accession>A0ABM9J0T0</accession>